<sequence>MSIKNNEHKILFYSLSLLSRALSLSLSISNQSHSLILSLPETTPPSLISFLSSATHNSHHSPLSASLRLQAATVVDDTLHYSRFSLGVGDHPHSGVGGAAWRW</sequence>
<organism evidence="1 2">
    <name type="scientific">Stephania cephalantha</name>
    <dbReference type="NCBI Taxonomy" id="152367"/>
    <lineage>
        <taxon>Eukaryota</taxon>
        <taxon>Viridiplantae</taxon>
        <taxon>Streptophyta</taxon>
        <taxon>Embryophyta</taxon>
        <taxon>Tracheophyta</taxon>
        <taxon>Spermatophyta</taxon>
        <taxon>Magnoliopsida</taxon>
        <taxon>Ranunculales</taxon>
        <taxon>Menispermaceae</taxon>
        <taxon>Menispermoideae</taxon>
        <taxon>Cissampelideae</taxon>
        <taxon>Stephania</taxon>
    </lineage>
</organism>
<keyword evidence="2" id="KW-1185">Reference proteome</keyword>
<evidence type="ECO:0000313" key="2">
    <source>
        <dbReference type="Proteomes" id="UP001419268"/>
    </source>
</evidence>
<evidence type="ECO:0000313" key="1">
    <source>
        <dbReference type="EMBL" id="KAK9167329.1"/>
    </source>
</evidence>
<accession>A0AAP0LEI4</accession>
<dbReference type="Proteomes" id="UP001419268">
    <property type="component" value="Unassembled WGS sequence"/>
</dbReference>
<comment type="caution">
    <text evidence="1">The sequence shown here is derived from an EMBL/GenBank/DDBJ whole genome shotgun (WGS) entry which is preliminary data.</text>
</comment>
<gene>
    <name evidence="1" type="ORF">Scep_002520</name>
</gene>
<protein>
    <submittedName>
        <fullName evidence="1">Uncharacterized protein</fullName>
    </submittedName>
</protein>
<name>A0AAP0LEI4_9MAGN</name>
<reference evidence="1 2" key="1">
    <citation type="submission" date="2024-01" db="EMBL/GenBank/DDBJ databases">
        <title>Genome assemblies of Stephania.</title>
        <authorList>
            <person name="Yang L."/>
        </authorList>
    </citation>
    <scope>NUCLEOTIDE SEQUENCE [LARGE SCALE GENOMIC DNA]</scope>
    <source>
        <strain evidence="1">JXDWG</strain>
        <tissue evidence="1">Leaf</tissue>
    </source>
</reference>
<proteinExistence type="predicted"/>
<dbReference type="EMBL" id="JBBNAG010000001">
    <property type="protein sequence ID" value="KAK9167329.1"/>
    <property type="molecule type" value="Genomic_DNA"/>
</dbReference>
<dbReference type="AlphaFoldDB" id="A0AAP0LEI4"/>